<name>A3LXN9_PICST</name>
<evidence type="ECO:0000256" key="9">
    <source>
        <dbReference type="SAM" id="Phobius"/>
    </source>
</evidence>
<dbReference type="eggNOG" id="KOG2443">
    <property type="taxonomic scope" value="Eukaryota"/>
</dbReference>
<dbReference type="KEGG" id="pic:PICST_32879"/>
<dbReference type="Pfam" id="PF04258">
    <property type="entry name" value="Peptidase_A22B"/>
    <property type="match status" value="1"/>
</dbReference>
<dbReference type="EMBL" id="CP000500">
    <property type="protein sequence ID" value="ABN67833.2"/>
    <property type="molecule type" value="Genomic_DNA"/>
</dbReference>
<dbReference type="PANTHER" id="PTHR12174:SF23">
    <property type="entry name" value="MINOR HISTOCOMPATIBILITY ANTIGEN H13"/>
    <property type="match status" value="1"/>
</dbReference>
<feature type="transmembrane region" description="Helical" evidence="9">
    <location>
        <begin position="449"/>
        <end position="467"/>
    </location>
</feature>
<dbReference type="HOGENOM" id="CLU_023799_3_0_1"/>
<evidence type="ECO:0000313" key="11">
    <source>
        <dbReference type="Proteomes" id="UP000002258"/>
    </source>
</evidence>
<organism evidence="10 11">
    <name type="scientific">Scheffersomyces stipitis (strain ATCC 58785 / CBS 6054 / NBRC 10063 / NRRL Y-11545)</name>
    <name type="common">Yeast</name>
    <name type="synonym">Pichia stipitis</name>
    <dbReference type="NCBI Taxonomy" id="322104"/>
    <lineage>
        <taxon>Eukaryota</taxon>
        <taxon>Fungi</taxon>
        <taxon>Dikarya</taxon>
        <taxon>Ascomycota</taxon>
        <taxon>Saccharomycotina</taxon>
        <taxon>Pichiomycetes</taxon>
        <taxon>Debaryomycetaceae</taxon>
        <taxon>Scheffersomyces</taxon>
    </lineage>
</organism>
<protein>
    <recommendedName>
        <fullName evidence="12">Intramembrane protease</fullName>
    </recommendedName>
</protein>
<dbReference type="InParanoid" id="A3LXN9"/>
<comment type="subcellular location">
    <subcellularLocation>
        <location evidence="1">Endoplasmic reticulum membrane</location>
        <topology evidence="1">Multi-pass membrane protein</topology>
    </subcellularLocation>
</comment>
<dbReference type="STRING" id="322104.A3LXN9"/>
<feature type="transmembrane region" description="Helical" evidence="9">
    <location>
        <begin position="420"/>
        <end position="443"/>
    </location>
</feature>
<dbReference type="RefSeq" id="XP_001385862.2">
    <property type="nucleotide sequence ID" value="XM_001385825.1"/>
</dbReference>
<keyword evidence="6 9" id="KW-1133">Transmembrane helix</keyword>
<evidence type="ECO:0000256" key="7">
    <source>
        <dbReference type="ARBA" id="ARBA00023136"/>
    </source>
</evidence>
<gene>
    <name evidence="10" type="ORF">PICST_32879</name>
</gene>
<feature type="transmembrane region" description="Helical" evidence="9">
    <location>
        <begin position="263"/>
        <end position="284"/>
    </location>
</feature>
<feature type="region of interest" description="Disordered" evidence="8">
    <location>
        <begin position="544"/>
        <end position="589"/>
    </location>
</feature>
<evidence type="ECO:0000256" key="4">
    <source>
        <dbReference type="ARBA" id="ARBA00022801"/>
    </source>
</evidence>
<dbReference type="OrthoDB" id="29661at2759"/>
<dbReference type="GeneID" id="4840061"/>
<evidence type="ECO:0000256" key="3">
    <source>
        <dbReference type="ARBA" id="ARBA00022692"/>
    </source>
</evidence>
<dbReference type="SMART" id="SM00730">
    <property type="entry name" value="PSN"/>
    <property type="match status" value="1"/>
</dbReference>
<keyword evidence="3 9" id="KW-0812">Transmembrane</keyword>
<evidence type="ECO:0000313" key="10">
    <source>
        <dbReference type="EMBL" id="ABN67833.2"/>
    </source>
</evidence>
<keyword evidence="7 9" id="KW-0472">Membrane</keyword>
<keyword evidence="5" id="KW-0256">Endoplasmic reticulum</keyword>
<dbReference type="InterPro" id="IPR007369">
    <property type="entry name" value="Peptidase_A22B_SPP"/>
</dbReference>
<evidence type="ECO:0000256" key="8">
    <source>
        <dbReference type="SAM" id="MobiDB-lite"/>
    </source>
</evidence>
<dbReference type="GO" id="GO:0033619">
    <property type="term" value="P:membrane protein proteolysis"/>
    <property type="evidence" value="ECO:0007669"/>
    <property type="project" value="TreeGrafter"/>
</dbReference>
<accession>A3LXN9</accession>
<dbReference type="OMA" id="FIAMCYK"/>
<comment type="similarity">
    <text evidence="2">Belongs to the peptidase A22B family.</text>
</comment>
<reference evidence="10 11" key="1">
    <citation type="journal article" date="2007" name="Nat. Biotechnol.">
        <title>Genome sequence of the lignocellulose-bioconverting and xylose-fermenting yeast Pichia stipitis.</title>
        <authorList>
            <person name="Jeffries T.W."/>
            <person name="Grigoriev I.V."/>
            <person name="Grimwood J."/>
            <person name="Laplaza J.M."/>
            <person name="Aerts A."/>
            <person name="Salamov A."/>
            <person name="Schmutz J."/>
            <person name="Lindquist E."/>
            <person name="Dehal P."/>
            <person name="Shapiro H."/>
            <person name="Jin Y.S."/>
            <person name="Passoth V."/>
            <person name="Richardson P.M."/>
        </authorList>
    </citation>
    <scope>NUCLEOTIDE SEQUENCE [LARGE SCALE GENOMIC DNA]</scope>
    <source>
        <strain evidence="11">ATCC 58785 / CBS 6054 / NBRC 10063 / NRRL Y-11545</strain>
    </source>
</reference>
<feature type="transmembrane region" description="Helical" evidence="9">
    <location>
        <begin position="328"/>
        <end position="348"/>
    </location>
</feature>
<dbReference type="GO" id="GO:0042500">
    <property type="term" value="F:aspartic endopeptidase activity, intramembrane cleaving"/>
    <property type="evidence" value="ECO:0007669"/>
    <property type="project" value="InterPro"/>
</dbReference>
<evidence type="ECO:0000256" key="5">
    <source>
        <dbReference type="ARBA" id="ARBA00022824"/>
    </source>
</evidence>
<evidence type="ECO:0000256" key="1">
    <source>
        <dbReference type="ARBA" id="ARBA00004477"/>
    </source>
</evidence>
<sequence length="618" mass="70992">MDNITDTIAAPSLENITFAFSNLSYIDQLAYIIPHKIYLKDSPIIPEVINGALILLVSIAIVIVGSYSTVSRPSNSEDPRLDRKSPYWDPSDVDNTEHFVANKMQLYTLGGQNLGLVHVLLMPLSTAGTLYFLNYVMNNWNIDDINLWLNRYILAVSLFSIYGSLEYVLVASSRKLSKLLGGPLSNSSNLFCRYRLTLTADKDDNFPLGRLENFDEDEFVEKELKKDPKWNEAFQKYLSEEKIEILRPTSVRIIPKVTENTNWIFDLKPAVILPLTIGLIYSFYKYNPILNSEYNMNDINWLVLDSMAINFAIFGIQKIKFGQFKYGFLLLSGLFFYDIYFVFGTEIMEKVATGLNIPMKILLPHPGSSWGEPLKFSLLGLGDIIVPGTVASLSLRFDVYRHHQKNPSTAFHYLTPIAKPYFTAAIVSYFIGLAATLVMLNIFRVGQPALLYIVPSLLGGITITGLARREFTELWEFKDEIKQFDEKDFENENENYIEEEDEDYILNEDEASFDDWVDQVELERAGSEDETDLDEFRKFAPKRYTAEDFGPDDEEEDDDTFVIGEGSDDELDDDDDIEEEEVEYEEDDDEAVIEVLEELQVIREDLNRQPQRWYSDEE</sequence>
<dbReference type="Proteomes" id="UP000002258">
    <property type="component" value="Chromosome 6"/>
</dbReference>
<evidence type="ECO:0008006" key="12">
    <source>
        <dbReference type="Google" id="ProtNLM"/>
    </source>
</evidence>
<feature type="transmembrane region" description="Helical" evidence="9">
    <location>
        <begin position="113"/>
        <end position="132"/>
    </location>
</feature>
<keyword evidence="4" id="KW-0378">Hydrolase</keyword>
<dbReference type="GO" id="GO:0098553">
    <property type="term" value="C:lumenal side of endoplasmic reticulum membrane"/>
    <property type="evidence" value="ECO:0007669"/>
    <property type="project" value="TreeGrafter"/>
</dbReference>
<dbReference type="FunCoup" id="A3LXN9">
    <property type="interactions" value="16"/>
</dbReference>
<dbReference type="PANTHER" id="PTHR12174">
    <property type="entry name" value="SIGNAL PEPTIDE PEPTIDASE"/>
    <property type="match status" value="1"/>
</dbReference>
<evidence type="ECO:0000256" key="2">
    <source>
        <dbReference type="ARBA" id="ARBA00006859"/>
    </source>
</evidence>
<dbReference type="InterPro" id="IPR006639">
    <property type="entry name" value="Preselin/SPP"/>
</dbReference>
<feature type="transmembrane region" description="Helical" evidence="9">
    <location>
        <begin position="48"/>
        <end position="70"/>
    </location>
</feature>
<dbReference type="AlphaFoldDB" id="A3LXN9"/>
<feature type="compositionally biased region" description="Acidic residues" evidence="8">
    <location>
        <begin position="549"/>
        <end position="589"/>
    </location>
</feature>
<feature type="transmembrane region" description="Helical" evidence="9">
    <location>
        <begin position="152"/>
        <end position="170"/>
    </location>
</feature>
<proteinExistence type="inferred from homology"/>
<keyword evidence="11" id="KW-1185">Reference proteome</keyword>
<evidence type="ECO:0000256" key="6">
    <source>
        <dbReference type="ARBA" id="ARBA00022989"/>
    </source>
</evidence>
<dbReference type="GO" id="GO:0098554">
    <property type="term" value="C:cytoplasmic side of endoplasmic reticulum membrane"/>
    <property type="evidence" value="ECO:0007669"/>
    <property type="project" value="TreeGrafter"/>
</dbReference>
<dbReference type="GO" id="GO:0006465">
    <property type="term" value="P:signal peptide processing"/>
    <property type="evidence" value="ECO:0007669"/>
    <property type="project" value="TreeGrafter"/>
</dbReference>